<reference evidence="1 2" key="1">
    <citation type="journal article" date="2017" name="Genome Biol. Evol.">
        <title>Phytophthora megakarya and P. palmivora, closely related causal agents of cacao black pod rot, underwent increases in genome sizes and gene numbers by different mechanisms.</title>
        <authorList>
            <person name="Ali S.S."/>
            <person name="Shao J."/>
            <person name="Lary D.J."/>
            <person name="Kronmiller B."/>
            <person name="Shen D."/>
            <person name="Strem M.D."/>
            <person name="Amoako-Attah I."/>
            <person name="Akrofi A.Y."/>
            <person name="Begoude B.A."/>
            <person name="Ten Hoopen G.M."/>
            <person name="Coulibaly K."/>
            <person name="Kebe B.I."/>
            <person name="Melnick R.L."/>
            <person name="Guiltinan M.J."/>
            <person name="Tyler B.M."/>
            <person name="Meinhardt L.W."/>
            <person name="Bailey B.A."/>
        </authorList>
    </citation>
    <scope>NUCLEOTIDE SEQUENCE [LARGE SCALE GENOMIC DNA]</scope>
    <source>
        <strain evidence="2">sbr112.9</strain>
    </source>
</reference>
<protein>
    <submittedName>
        <fullName evidence="1">High affinity nerve growth factor receptor</fullName>
    </submittedName>
</protein>
<gene>
    <name evidence="1" type="ORF">PHPALM_17934</name>
</gene>
<evidence type="ECO:0000313" key="1">
    <source>
        <dbReference type="EMBL" id="POM66238.1"/>
    </source>
</evidence>
<comment type="caution">
    <text evidence="1">The sequence shown here is derived from an EMBL/GenBank/DDBJ whole genome shotgun (WGS) entry which is preliminary data.</text>
</comment>
<evidence type="ECO:0000313" key="2">
    <source>
        <dbReference type="Proteomes" id="UP000237271"/>
    </source>
</evidence>
<dbReference type="Proteomes" id="UP000237271">
    <property type="component" value="Unassembled WGS sequence"/>
</dbReference>
<keyword evidence="2" id="KW-1185">Reference proteome</keyword>
<sequence length="200" mass="22752">MSRFVLLLKSTLEAPLSKRKTDGKPQYKQREENDANNGIGVAKRQVDFSLKDVLRYNDEAHLYDKILKLAVHVDDNPPIIFDWKFVHEFVEAIRDAYNQATSGGAAVPDPPQGLNIPDPSILTQRSSRKRFLLTPRWELPINMPSLYYCRLCVHPWTQHIIRVGDADNVLPNANVFIPKAGTDVLEIAIEPRAIDLWNSP</sequence>
<proteinExistence type="predicted"/>
<keyword evidence="1" id="KW-0675">Receptor</keyword>
<organism evidence="1 2">
    <name type="scientific">Phytophthora palmivora</name>
    <dbReference type="NCBI Taxonomy" id="4796"/>
    <lineage>
        <taxon>Eukaryota</taxon>
        <taxon>Sar</taxon>
        <taxon>Stramenopiles</taxon>
        <taxon>Oomycota</taxon>
        <taxon>Peronosporomycetes</taxon>
        <taxon>Peronosporales</taxon>
        <taxon>Peronosporaceae</taxon>
        <taxon>Phytophthora</taxon>
    </lineage>
</organism>
<name>A0A2P4XL35_9STRA</name>
<accession>A0A2P4XL35</accession>
<dbReference type="AlphaFoldDB" id="A0A2P4XL35"/>
<dbReference type="EMBL" id="NCKW01009687">
    <property type="protein sequence ID" value="POM66238.1"/>
    <property type="molecule type" value="Genomic_DNA"/>
</dbReference>